<comment type="caution">
    <text evidence="3">The sequence shown here is derived from an EMBL/GenBank/DDBJ whole genome shotgun (WGS) entry which is preliminary data.</text>
</comment>
<dbReference type="InterPro" id="IPR048342">
    <property type="entry name" value="DUF1285_C"/>
</dbReference>
<dbReference type="InterPro" id="IPR010707">
    <property type="entry name" value="DUF1285"/>
</dbReference>
<organism evidence="3 4">
    <name type="scientific">Magnetovibrio blakemorei</name>
    <dbReference type="NCBI Taxonomy" id="28181"/>
    <lineage>
        <taxon>Bacteria</taxon>
        <taxon>Pseudomonadati</taxon>
        <taxon>Pseudomonadota</taxon>
        <taxon>Alphaproteobacteria</taxon>
        <taxon>Rhodospirillales</taxon>
        <taxon>Magnetovibrionaceae</taxon>
        <taxon>Magnetovibrio</taxon>
    </lineage>
</organism>
<protein>
    <recommendedName>
        <fullName evidence="5">Proteophosphoglycan</fullName>
    </recommendedName>
</protein>
<evidence type="ECO:0000313" key="3">
    <source>
        <dbReference type="EMBL" id="OEJ67117.1"/>
    </source>
</evidence>
<name>A0A1E5Q7H1_9PROT</name>
<dbReference type="Gene3D" id="3.10.540.10">
    <property type="entry name" value="duf1285 like domain"/>
    <property type="match status" value="1"/>
</dbReference>
<proteinExistence type="predicted"/>
<evidence type="ECO:0000259" key="1">
    <source>
        <dbReference type="Pfam" id="PF06938"/>
    </source>
</evidence>
<dbReference type="InterPro" id="IPR048341">
    <property type="entry name" value="DUF1285_N"/>
</dbReference>
<gene>
    <name evidence="3" type="ORF">BEN30_10080</name>
</gene>
<dbReference type="Pfam" id="PF21028">
    <property type="entry name" value="DUF1285_C"/>
    <property type="match status" value="1"/>
</dbReference>
<reference evidence="4" key="1">
    <citation type="submission" date="2016-07" db="EMBL/GenBank/DDBJ databases">
        <authorList>
            <person name="Florea S."/>
            <person name="Webb J.S."/>
            <person name="Jaromczyk J."/>
            <person name="Schardl C.L."/>
        </authorList>
    </citation>
    <scope>NUCLEOTIDE SEQUENCE [LARGE SCALE GENOMIC DNA]</scope>
    <source>
        <strain evidence="4">MV-1</strain>
    </source>
</reference>
<accession>A0A1E5Q7H1</accession>
<dbReference type="Gene3D" id="2.30.270.10">
    <property type="entry name" value="duf1285 protein"/>
    <property type="match status" value="1"/>
</dbReference>
<evidence type="ECO:0008006" key="5">
    <source>
        <dbReference type="Google" id="ProtNLM"/>
    </source>
</evidence>
<dbReference type="EMBL" id="MCGG01000025">
    <property type="protein sequence ID" value="OEJ67117.1"/>
    <property type="molecule type" value="Genomic_DNA"/>
</dbReference>
<feature type="domain" description="DUF1285" evidence="2">
    <location>
        <begin position="92"/>
        <end position="186"/>
    </location>
</feature>
<dbReference type="Proteomes" id="UP000095347">
    <property type="component" value="Unassembled WGS sequence"/>
</dbReference>
<dbReference type="RefSeq" id="WP_069957946.1">
    <property type="nucleotide sequence ID" value="NZ_MCGG01000025.1"/>
</dbReference>
<dbReference type="OrthoDB" id="3078366at2"/>
<dbReference type="InterPro" id="IPR023361">
    <property type="entry name" value="DUF1285_beta_roll_sf"/>
</dbReference>
<dbReference type="PIRSF" id="PIRSF029557">
    <property type="entry name" value="UCP029557"/>
    <property type="match status" value="1"/>
</dbReference>
<keyword evidence="4" id="KW-1185">Reference proteome</keyword>
<dbReference type="AlphaFoldDB" id="A0A1E5Q7H1"/>
<sequence length="194" mass="21556">MGRRVQEGDFDFFSEEIPQSALDLPVPLEGRSYCGDLDIRIDQAGVWYYNGTPIGRKEMVCLFASILMRAEDGVYWLISPTEMGRIEVEDAPFIATQIFTHGEGEDQIISFCTNVDKLITISEDVPIIMKPSPVTGVLTPYVAMPGAIEARIERAVYYDLVEHGTAMDLDDEKIFGVWSSGSFFPLGSLQDSDA</sequence>
<evidence type="ECO:0000313" key="4">
    <source>
        <dbReference type="Proteomes" id="UP000095347"/>
    </source>
</evidence>
<feature type="domain" description="DUF1285" evidence="1">
    <location>
        <begin position="32"/>
        <end position="91"/>
    </location>
</feature>
<dbReference type="Pfam" id="PF06938">
    <property type="entry name" value="DUF1285_N"/>
    <property type="match status" value="1"/>
</dbReference>
<evidence type="ECO:0000259" key="2">
    <source>
        <dbReference type="Pfam" id="PF21028"/>
    </source>
</evidence>
<dbReference type="STRING" id="28181.BEN30_10080"/>